<reference evidence="1 2" key="1">
    <citation type="journal article" date="2010" name="BMC Genomics">
        <title>Genome analysis and comparative genomics of a Giardia intestinalis assemblage E isolate.</title>
        <authorList>
            <person name="Jerlstrom-Hultqvist J."/>
            <person name="Franzen O."/>
            <person name="Ankarklev J."/>
            <person name="Xu F."/>
            <person name="Nohynkova E."/>
            <person name="Andersson J.O."/>
            <person name="Svard S.G."/>
            <person name="Andersson B."/>
        </authorList>
    </citation>
    <scope>NUCLEOTIDE SEQUENCE [LARGE SCALE GENOMIC DNA]</scope>
    <source>
        <strain evidence="1 2">P15</strain>
    </source>
</reference>
<dbReference type="OrthoDB" id="10326405at2759"/>
<protein>
    <recommendedName>
        <fullName evidence="3">Profilin</fullName>
    </recommendedName>
</protein>
<evidence type="ECO:0008006" key="3">
    <source>
        <dbReference type="Google" id="ProtNLM"/>
    </source>
</evidence>
<accession>E1F2X7</accession>
<dbReference type="AlphaFoldDB" id="E1F2X7"/>
<dbReference type="OMA" id="NIFYYDT"/>
<name>E1F2X7_GIAIA</name>
<evidence type="ECO:0000313" key="2">
    <source>
        <dbReference type="Proteomes" id="UP000008974"/>
    </source>
</evidence>
<dbReference type="VEuPathDB" id="GiardiaDB:GLP15_1060"/>
<organism evidence="1 2">
    <name type="scientific">Giardia intestinalis (strain P15)</name>
    <name type="common">Giardia lamblia</name>
    <dbReference type="NCBI Taxonomy" id="658858"/>
    <lineage>
        <taxon>Eukaryota</taxon>
        <taxon>Metamonada</taxon>
        <taxon>Diplomonadida</taxon>
        <taxon>Hexamitidae</taxon>
        <taxon>Giardiinae</taxon>
        <taxon>Giardia</taxon>
    </lineage>
</organism>
<dbReference type="EMBL" id="ACVC01000142">
    <property type="protein sequence ID" value="EFO63121.1"/>
    <property type="molecule type" value="Genomic_DNA"/>
</dbReference>
<proteinExistence type="predicted"/>
<gene>
    <name evidence="1" type="ORF">GLP15_1060</name>
</gene>
<dbReference type="Proteomes" id="UP000008974">
    <property type="component" value="Unassembled WGS sequence"/>
</dbReference>
<sequence>MNKIKMTANNLELDMYDSWLLKVGDAPIEAHNIIDPSAALQQITEILKNRTTAISQGFINGVQDYNIFYYDTWDNNRRIVTGRSHDFNVGLCLVEDPSLNAIFLGLFTYPILVSEATRQALLILDLRTS</sequence>
<evidence type="ECO:0000313" key="1">
    <source>
        <dbReference type="EMBL" id="EFO63121.1"/>
    </source>
</evidence>
<comment type="caution">
    <text evidence="1">The sequence shown here is derived from an EMBL/GenBank/DDBJ whole genome shotgun (WGS) entry which is preliminary data.</text>
</comment>